<proteinExistence type="predicted"/>
<dbReference type="Proteomes" id="UP000595814">
    <property type="component" value="Chromosome"/>
</dbReference>
<protein>
    <submittedName>
        <fullName evidence="1">Uncharacterized protein</fullName>
    </submittedName>
</protein>
<evidence type="ECO:0000313" key="1">
    <source>
        <dbReference type="EMBL" id="QQK07301.1"/>
    </source>
</evidence>
<reference evidence="1 2" key="1">
    <citation type="journal article" date="2022" name="Int. J. Syst. Evol. Microbiol.">
        <title>Miniphocaeibacter halophilus sp. nov., an ammonium-tolerant acetate-producing bacterium isolated from a biogas system.</title>
        <authorList>
            <person name="Schnurer A."/>
            <person name="Singh A."/>
            <person name="Bi S."/>
            <person name="Qiao W."/>
            <person name="Westerholm M."/>
        </authorList>
    </citation>
    <scope>NUCLEOTIDE SEQUENCE [LARGE SCALE GENOMIC DNA]</scope>
    <source>
        <strain evidence="1 2">AMB_01</strain>
    </source>
</reference>
<gene>
    <name evidence="1" type="ORF">JFY71_08230</name>
</gene>
<keyword evidence="2" id="KW-1185">Reference proteome</keyword>
<dbReference type="EMBL" id="CP066744">
    <property type="protein sequence ID" value="QQK07301.1"/>
    <property type="molecule type" value="Genomic_DNA"/>
</dbReference>
<sequence length="103" mass="12519">MYKNYLRNLSKFYNKGDFTKKYIDNLVLYSTIYGVSPTLIKEIRKIDSSYFYSLSLDFKILIWVREFSTGLINLYDGYSIKDNIFMKEVVKWVPKYRQDTRHR</sequence>
<name>A0AC61MSV4_9FIRM</name>
<organism evidence="1 2">
    <name type="scientific">Miniphocaeibacter halophilus</name>
    <dbReference type="NCBI Taxonomy" id="2931922"/>
    <lineage>
        <taxon>Bacteria</taxon>
        <taxon>Bacillati</taxon>
        <taxon>Bacillota</taxon>
        <taxon>Tissierellia</taxon>
        <taxon>Tissierellales</taxon>
        <taxon>Peptoniphilaceae</taxon>
        <taxon>Miniphocaeibacter</taxon>
    </lineage>
</organism>
<accession>A0AC61MSV4</accession>
<evidence type="ECO:0000313" key="2">
    <source>
        <dbReference type="Proteomes" id="UP000595814"/>
    </source>
</evidence>